<dbReference type="Pfam" id="PF02561">
    <property type="entry name" value="FliS"/>
    <property type="match status" value="1"/>
</dbReference>
<dbReference type="GO" id="GO:0044780">
    <property type="term" value="P:bacterial-type flagellum assembly"/>
    <property type="evidence" value="ECO:0007669"/>
    <property type="project" value="InterPro"/>
</dbReference>
<keyword evidence="8" id="KW-1185">Reference proteome</keyword>
<dbReference type="NCBIfam" id="TIGR00208">
    <property type="entry name" value="fliS"/>
    <property type="match status" value="1"/>
</dbReference>
<keyword evidence="4 6" id="KW-1005">Bacterial flagellum biogenesis</keyword>
<reference evidence="7 8" key="1">
    <citation type="submission" date="2015-05" db="EMBL/GenBank/DDBJ databases">
        <title>Genome sequencing and analysis of members of genus Stenotrophomonas.</title>
        <authorList>
            <person name="Patil P.P."/>
            <person name="Midha S."/>
            <person name="Patil P.B."/>
        </authorList>
    </citation>
    <scope>NUCLEOTIDE SEQUENCE [LARGE SCALE GENOMIC DNA]</scope>
    <source>
        <strain evidence="7 8">DSM 18941</strain>
    </source>
</reference>
<evidence type="ECO:0000256" key="5">
    <source>
        <dbReference type="ARBA" id="ARBA00023186"/>
    </source>
</evidence>
<gene>
    <name evidence="7" type="ORF">ABB27_07935</name>
</gene>
<evidence type="ECO:0000256" key="1">
    <source>
        <dbReference type="ARBA" id="ARBA00004514"/>
    </source>
</evidence>
<keyword evidence="5" id="KW-0143">Chaperone</keyword>
<comment type="caution">
    <text evidence="7">The sequence shown here is derived from an EMBL/GenBank/DDBJ whole genome shotgun (WGS) entry which is preliminary data.</text>
</comment>
<keyword evidence="7" id="KW-0966">Cell projection</keyword>
<comment type="subcellular location">
    <subcellularLocation>
        <location evidence="1 6">Cytoplasm</location>
        <location evidence="1 6">Cytosol</location>
    </subcellularLocation>
</comment>
<proteinExistence type="inferred from homology"/>
<comment type="similarity">
    <text evidence="2 6">Belongs to the FliS family.</text>
</comment>
<accession>A0A0R0CFW2</accession>
<dbReference type="OrthoDB" id="9792010at2"/>
<evidence type="ECO:0000313" key="8">
    <source>
        <dbReference type="Proteomes" id="UP000051863"/>
    </source>
</evidence>
<dbReference type="PIRSF" id="PIRSF039090">
    <property type="entry name" value="Flis"/>
    <property type="match status" value="1"/>
</dbReference>
<dbReference type="GO" id="GO:0005829">
    <property type="term" value="C:cytosol"/>
    <property type="evidence" value="ECO:0007669"/>
    <property type="project" value="UniProtKB-SubCell"/>
</dbReference>
<dbReference type="Gene3D" id="1.20.120.340">
    <property type="entry name" value="Flagellar protein FliS"/>
    <property type="match status" value="1"/>
</dbReference>
<evidence type="ECO:0000313" key="7">
    <source>
        <dbReference type="EMBL" id="KRG67926.1"/>
    </source>
</evidence>
<dbReference type="InterPro" id="IPR036584">
    <property type="entry name" value="FliS_sf"/>
</dbReference>
<protein>
    <recommendedName>
        <fullName evidence="6">Flagellar secretion chaperone FliS</fullName>
    </recommendedName>
</protein>
<dbReference type="PANTHER" id="PTHR34773:SF1">
    <property type="entry name" value="FLAGELLAR SECRETION CHAPERONE FLIS"/>
    <property type="match status" value="1"/>
</dbReference>
<evidence type="ECO:0000256" key="6">
    <source>
        <dbReference type="PIRNR" id="PIRNR039090"/>
    </source>
</evidence>
<dbReference type="AlphaFoldDB" id="A0A0R0CFW2"/>
<dbReference type="PANTHER" id="PTHR34773">
    <property type="entry name" value="FLAGELLAR SECRETION CHAPERONE FLIS"/>
    <property type="match status" value="1"/>
</dbReference>
<keyword evidence="7" id="KW-0969">Cilium</keyword>
<keyword evidence="7" id="KW-0282">Flagellum</keyword>
<dbReference type="CDD" id="cd16098">
    <property type="entry name" value="FliS"/>
    <property type="match status" value="1"/>
</dbReference>
<dbReference type="EMBL" id="LDJJ01000026">
    <property type="protein sequence ID" value="KRG67926.1"/>
    <property type="molecule type" value="Genomic_DNA"/>
</dbReference>
<dbReference type="RefSeq" id="WP_057628101.1">
    <property type="nucleotide sequence ID" value="NZ_LDJJ01000026.1"/>
</dbReference>
<evidence type="ECO:0000256" key="2">
    <source>
        <dbReference type="ARBA" id="ARBA00008787"/>
    </source>
</evidence>
<dbReference type="Proteomes" id="UP000051863">
    <property type="component" value="Unassembled WGS sequence"/>
</dbReference>
<keyword evidence="3 6" id="KW-0963">Cytoplasm</keyword>
<dbReference type="InterPro" id="IPR003713">
    <property type="entry name" value="FliS"/>
</dbReference>
<sequence>MYGANRHYAEQYRKVGVSSRAIDADPHRLVALLLEGAGERIRRAEACLASGDQALKGKAIGEACAIIGHLNGSLDHEAGGDVAGNLSALYEYVLHRLTEGNLNNDVNALQESLSLMTEIESAWNAIPAEQRAMPNAAGAR</sequence>
<dbReference type="SUPFAM" id="SSF101116">
    <property type="entry name" value="Flagellar export chaperone FliS"/>
    <property type="match status" value="1"/>
</dbReference>
<evidence type="ECO:0000256" key="4">
    <source>
        <dbReference type="ARBA" id="ARBA00022795"/>
    </source>
</evidence>
<organism evidence="7 8">
    <name type="scientific">Stenotrophomonas terrae</name>
    <dbReference type="NCBI Taxonomy" id="405446"/>
    <lineage>
        <taxon>Bacteria</taxon>
        <taxon>Pseudomonadati</taxon>
        <taxon>Pseudomonadota</taxon>
        <taxon>Gammaproteobacteria</taxon>
        <taxon>Lysobacterales</taxon>
        <taxon>Lysobacteraceae</taxon>
        <taxon>Stenotrophomonas</taxon>
    </lineage>
</organism>
<evidence type="ECO:0000256" key="3">
    <source>
        <dbReference type="ARBA" id="ARBA00022490"/>
    </source>
</evidence>
<dbReference type="GO" id="GO:0071973">
    <property type="term" value="P:bacterial-type flagellum-dependent cell motility"/>
    <property type="evidence" value="ECO:0007669"/>
    <property type="project" value="TreeGrafter"/>
</dbReference>
<name>A0A0R0CFW2_9GAMM</name>
<dbReference type="PATRIC" id="fig|405446.3.peg.1034"/>